<comment type="similarity">
    <text evidence="1">Belongs to the metallophosphoesterase superfamily. YfcE family.</text>
</comment>
<comment type="caution">
    <text evidence="3">The sequence shown here is derived from an EMBL/GenBank/DDBJ whole genome shotgun (WGS) entry which is preliminary data.</text>
</comment>
<dbReference type="NCBIfam" id="TIGR00040">
    <property type="entry name" value="yfcE"/>
    <property type="match status" value="1"/>
</dbReference>
<comment type="cofactor">
    <cofactor evidence="1">
        <name>a divalent metal cation</name>
        <dbReference type="ChEBI" id="CHEBI:60240"/>
    </cofactor>
</comment>
<dbReference type="InterPro" id="IPR024654">
    <property type="entry name" value="Calcineurin-like_PHP_lpxH"/>
</dbReference>
<dbReference type="EC" id="3.1.4.-" evidence="1"/>
<feature type="domain" description="Calcineurin-like phosphoesterase" evidence="2">
    <location>
        <begin position="3"/>
        <end position="155"/>
    </location>
</feature>
<dbReference type="PANTHER" id="PTHR43165:SF1">
    <property type="entry name" value="PHOSPHODIESTERASE MJ0936"/>
    <property type="match status" value="1"/>
</dbReference>
<reference evidence="3 4" key="1">
    <citation type="submission" date="2016-08" db="EMBL/GenBank/DDBJ databases">
        <title>New Insights into Marine Group III Euryarchaeota, from dark to light.</title>
        <authorList>
            <person name="Haro-Moreno J.M."/>
            <person name="Rodriguez-Valera F."/>
            <person name="Lopez-Garcia P."/>
            <person name="Moreira D."/>
            <person name="Martin-Cuadrado A.B."/>
        </authorList>
    </citation>
    <scope>NUCLEOTIDE SEQUENCE [LARGE SCALE GENOMIC DNA]</scope>
    <source>
        <strain evidence="3">CG-Epi1</strain>
    </source>
</reference>
<dbReference type="InterPro" id="IPR041802">
    <property type="entry name" value="MPP_YfcE"/>
</dbReference>
<dbReference type="Gene3D" id="3.60.21.10">
    <property type="match status" value="1"/>
</dbReference>
<organism evidence="3 4">
    <name type="scientific">Marine Group III euryarchaeote CG-Epi1</name>
    <dbReference type="NCBI Taxonomy" id="1888995"/>
    <lineage>
        <taxon>Archaea</taxon>
        <taxon>Methanobacteriati</taxon>
        <taxon>Thermoplasmatota</taxon>
        <taxon>Thermoplasmata</taxon>
        <taxon>Candidatus Thermoprofundales</taxon>
    </lineage>
</organism>
<evidence type="ECO:0000313" key="3">
    <source>
        <dbReference type="EMBL" id="OIR21154.1"/>
    </source>
</evidence>
<evidence type="ECO:0000259" key="2">
    <source>
        <dbReference type="Pfam" id="PF12850"/>
    </source>
</evidence>
<dbReference type="InterPro" id="IPR000979">
    <property type="entry name" value="Phosphodiesterase_MJ0936/Vps29"/>
</dbReference>
<dbReference type="SUPFAM" id="SSF56300">
    <property type="entry name" value="Metallo-dependent phosphatases"/>
    <property type="match status" value="1"/>
</dbReference>
<accession>A0A1J5TJM1</accession>
<sequence length="163" mass="18571">MVKIAIMSDSHDNLQKINMSLGIIQNSDMDLIIHSGDFCSPYTAFPFKEISIPFIGVFGNNDGDKLNLRNKFKKIGKIYDYCHIMKTKDNKEILITHYPDMVNSLAKSQDFDYVVYGHTHRTLIEKKFKTLVLNPGTLSGDLSDKCTFMILDTESNEVNIIEV</sequence>
<dbReference type="EMBL" id="MIZA01000001">
    <property type="protein sequence ID" value="OIR21154.1"/>
    <property type="molecule type" value="Genomic_DNA"/>
</dbReference>
<dbReference type="Proteomes" id="UP000183080">
    <property type="component" value="Unassembled WGS sequence"/>
</dbReference>
<dbReference type="STRING" id="1888995.BD935_00015"/>
<dbReference type="InterPro" id="IPR053193">
    <property type="entry name" value="MetalloPDE_YfcE-like"/>
</dbReference>
<dbReference type="Pfam" id="PF12850">
    <property type="entry name" value="Metallophos_2"/>
    <property type="match status" value="1"/>
</dbReference>
<protein>
    <recommendedName>
        <fullName evidence="1">Phosphoesterase</fullName>
        <ecNumber evidence="1">3.1.4.-</ecNumber>
    </recommendedName>
</protein>
<dbReference type="InterPro" id="IPR029052">
    <property type="entry name" value="Metallo-depent_PP-like"/>
</dbReference>
<keyword evidence="1" id="KW-0479">Metal-binding</keyword>
<dbReference type="GO" id="GO:0046872">
    <property type="term" value="F:metal ion binding"/>
    <property type="evidence" value="ECO:0007669"/>
    <property type="project" value="UniProtKB-KW"/>
</dbReference>
<gene>
    <name evidence="3" type="ORF">BD935_00015</name>
</gene>
<dbReference type="PANTHER" id="PTHR43165">
    <property type="entry name" value="METALLOPHOSPHOESTERASE"/>
    <property type="match status" value="1"/>
</dbReference>
<evidence type="ECO:0000256" key="1">
    <source>
        <dbReference type="RuleBase" id="RU362039"/>
    </source>
</evidence>
<proteinExistence type="inferred from homology"/>
<dbReference type="AlphaFoldDB" id="A0A1J5TJM1"/>
<evidence type="ECO:0000313" key="4">
    <source>
        <dbReference type="Proteomes" id="UP000183080"/>
    </source>
</evidence>
<dbReference type="CDD" id="cd00841">
    <property type="entry name" value="MPP_YfcE"/>
    <property type="match status" value="1"/>
</dbReference>
<name>A0A1J5TJM1_9ARCH</name>
<dbReference type="GO" id="GO:0016787">
    <property type="term" value="F:hydrolase activity"/>
    <property type="evidence" value="ECO:0007669"/>
    <property type="project" value="UniProtKB-UniRule"/>
</dbReference>